<sequence>MGSIFSRIANTYYYYRAWRFFRAVGGTGSITLNMDAETGFAELIIENIKKRNAISGKMILEFSEVISTLEKWKEGKALLIRGEGGNFCSGGDLDMVKLLDDKEKAKYLPVIMTDNLKRLSSLPLVTAVYINGSGAIGGGSEIAASADVRIMERGSKIGFVHRKMGIVPAWGGTSRLKRILGSHKALKILLEGRVYDAEESLELGLVDYMEEDLEGARKRLTSLVDGLQYQVAQCIKKSVMSDSIEEQGDICSELIGGEQNKKALMNRVKHKQ</sequence>
<dbReference type="OrthoDB" id="448450at2759"/>
<dbReference type="SUPFAM" id="SSF52096">
    <property type="entry name" value="ClpP/crotonase"/>
    <property type="match status" value="1"/>
</dbReference>
<dbReference type="GO" id="GO:0016829">
    <property type="term" value="F:lyase activity"/>
    <property type="evidence" value="ECO:0007669"/>
    <property type="project" value="UniProtKB-KW"/>
</dbReference>
<dbReference type="EnsemblMetazoa" id="XM_014390077.2">
    <property type="protein sequence ID" value="XP_014245563.1"/>
    <property type="gene ID" value="LOC106664392"/>
</dbReference>
<dbReference type="CDD" id="cd06558">
    <property type="entry name" value="crotonase-like"/>
    <property type="match status" value="1"/>
</dbReference>
<reference evidence="2" key="1">
    <citation type="submission" date="2022-01" db="UniProtKB">
        <authorList>
            <consortium name="EnsemblMetazoa"/>
        </authorList>
    </citation>
    <scope>IDENTIFICATION</scope>
</reference>
<evidence type="ECO:0008006" key="4">
    <source>
        <dbReference type="Google" id="ProtNLM"/>
    </source>
</evidence>
<dbReference type="PANTHER" id="PTHR11941:SF27">
    <property type="entry name" value="ETHYLMALONYL-COA DECARBOXYLASE"/>
    <property type="match status" value="1"/>
</dbReference>
<dbReference type="Gene3D" id="3.90.226.10">
    <property type="entry name" value="2-enoyl-CoA Hydratase, Chain A, domain 1"/>
    <property type="match status" value="1"/>
</dbReference>
<keyword evidence="3" id="KW-1185">Reference proteome</keyword>
<proteinExistence type="predicted"/>
<dbReference type="KEGG" id="clec:106664392"/>
<dbReference type="AlphaFoldDB" id="A0A8I6RKF1"/>
<dbReference type="GO" id="GO:0006635">
    <property type="term" value="P:fatty acid beta-oxidation"/>
    <property type="evidence" value="ECO:0007669"/>
    <property type="project" value="TreeGrafter"/>
</dbReference>
<dbReference type="PANTHER" id="PTHR11941">
    <property type="entry name" value="ENOYL-COA HYDRATASE-RELATED"/>
    <property type="match status" value="1"/>
</dbReference>
<evidence type="ECO:0000313" key="3">
    <source>
        <dbReference type="Proteomes" id="UP000494040"/>
    </source>
</evidence>
<dbReference type="InterPro" id="IPR029045">
    <property type="entry name" value="ClpP/crotonase-like_dom_sf"/>
</dbReference>
<gene>
    <name evidence="2" type="primary">106664392</name>
</gene>
<dbReference type="GO" id="GO:0005829">
    <property type="term" value="C:cytosol"/>
    <property type="evidence" value="ECO:0007669"/>
    <property type="project" value="TreeGrafter"/>
</dbReference>
<organism evidence="2 3">
    <name type="scientific">Cimex lectularius</name>
    <name type="common">Bed bug</name>
    <name type="synonym">Acanthia lectularia</name>
    <dbReference type="NCBI Taxonomy" id="79782"/>
    <lineage>
        <taxon>Eukaryota</taxon>
        <taxon>Metazoa</taxon>
        <taxon>Ecdysozoa</taxon>
        <taxon>Arthropoda</taxon>
        <taxon>Hexapoda</taxon>
        <taxon>Insecta</taxon>
        <taxon>Pterygota</taxon>
        <taxon>Neoptera</taxon>
        <taxon>Paraneoptera</taxon>
        <taxon>Hemiptera</taxon>
        <taxon>Heteroptera</taxon>
        <taxon>Panheteroptera</taxon>
        <taxon>Cimicomorpha</taxon>
        <taxon>Cimicidae</taxon>
        <taxon>Cimex</taxon>
    </lineage>
</organism>
<dbReference type="Pfam" id="PF00378">
    <property type="entry name" value="ECH_1"/>
    <property type="match status" value="1"/>
</dbReference>
<accession>A0A8I6RKF1</accession>
<evidence type="ECO:0000313" key="2">
    <source>
        <dbReference type="EnsemblMetazoa" id="XP_014245563.1"/>
    </source>
</evidence>
<dbReference type="Proteomes" id="UP000494040">
    <property type="component" value="Unassembled WGS sequence"/>
</dbReference>
<dbReference type="InterPro" id="IPR001753">
    <property type="entry name" value="Enoyl-CoA_hydra/iso"/>
</dbReference>
<protein>
    <recommendedName>
        <fullName evidence="4">Ethylmalonyl-CoA decarboxylase</fullName>
    </recommendedName>
</protein>
<keyword evidence="1" id="KW-0456">Lyase</keyword>
<evidence type="ECO:0000256" key="1">
    <source>
        <dbReference type="ARBA" id="ARBA00023239"/>
    </source>
</evidence>
<name>A0A8I6RKF1_CIMLE</name>